<sequence>MTHNATRQSITLFHINFTFSNTIPPFLFHLPNSATPTLHPLFKSFISTSDHHHLPISDHHSPLRPALAGRHSHPALLPHLLSSATTPLAPATPSSFPTSIPSAPVIIAH</sequence>
<accession>A0AAW1LE22</accession>
<proteinExistence type="predicted"/>
<name>A0AAW1LE22_SAPOF</name>
<comment type="caution">
    <text evidence="1">The sequence shown here is derived from an EMBL/GenBank/DDBJ whole genome shotgun (WGS) entry which is preliminary data.</text>
</comment>
<keyword evidence="2" id="KW-1185">Reference proteome</keyword>
<evidence type="ECO:0000313" key="2">
    <source>
        <dbReference type="Proteomes" id="UP001443914"/>
    </source>
</evidence>
<dbReference type="Proteomes" id="UP001443914">
    <property type="component" value="Unassembled WGS sequence"/>
</dbReference>
<reference evidence="1" key="1">
    <citation type="submission" date="2024-03" db="EMBL/GenBank/DDBJ databases">
        <title>WGS assembly of Saponaria officinalis var. Norfolk2.</title>
        <authorList>
            <person name="Jenkins J."/>
            <person name="Shu S."/>
            <person name="Grimwood J."/>
            <person name="Barry K."/>
            <person name="Goodstein D."/>
            <person name="Schmutz J."/>
            <person name="Leebens-Mack J."/>
            <person name="Osbourn A."/>
        </authorList>
    </citation>
    <scope>NUCLEOTIDE SEQUENCE [LARGE SCALE GENOMIC DNA]</scope>
    <source>
        <strain evidence="1">JIC</strain>
    </source>
</reference>
<evidence type="ECO:0000313" key="1">
    <source>
        <dbReference type="EMBL" id="KAK9733969.1"/>
    </source>
</evidence>
<dbReference type="AlphaFoldDB" id="A0AAW1LE22"/>
<gene>
    <name evidence="1" type="ORF">RND81_04G104600</name>
</gene>
<organism evidence="1 2">
    <name type="scientific">Saponaria officinalis</name>
    <name type="common">Common soapwort</name>
    <name type="synonym">Lychnis saponaria</name>
    <dbReference type="NCBI Taxonomy" id="3572"/>
    <lineage>
        <taxon>Eukaryota</taxon>
        <taxon>Viridiplantae</taxon>
        <taxon>Streptophyta</taxon>
        <taxon>Embryophyta</taxon>
        <taxon>Tracheophyta</taxon>
        <taxon>Spermatophyta</taxon>
        <taxon>Magnoliopsida</taxon>
        <taxon>eudicotyledons</taxon>
        <taxon>Gunneridae</taxon>
        <taxon>Pentapetalae</taxon>
        <taxon>Caryophyllales</taxon>
        <taxon>Caryophyllaceae</taxon>
        <taxon>Caryophylleae</taxon>
        <taxon>Saponaria</taxon>
    </lineage>
</organism>
<protein>
    <submittedName>
        <fullName evidence="1">Uncharacterized protein</fullName>
    </submittedName>
</protein>
<dbReference type="EMBL" id="JBDFQZ010000004">
    <property type="protein sequence ID" value="KAK9733969.1"/>
    <property type="molecule type" value="Genomic_DNA"/>
</dbReference>